<dbReference type="PIRSF" id="PIRSF006060">
    <property type="entry name" value="AA_transporter"/>
    <property type="match status" value="1"/>
</dbReference>
<evidence type="ECO:0000256" key="4">
    <source>
        <dbReference type="ARBA" id="ARBA00023136"/>
    </source>
</evidence>
<comment type="caution">
    <text evidence="7">The sequence shown here is derived from an EMBL/GenBank/DDBJ whole genome shotgun (WGS) entry which is preliminary data.</text>
</comment>
<evidence type="ECO:0000256" key="2">
    <source>
        <dbReference type="ARBA" id="ARBA00022692"/>
    </source>
</evidence>
<feature type="transmembrane region" description="Helical" evidence="5">
    <location>
        <begin position="140"/>
        <end position="163"/>
    </location>
</feature>
<feature type="transmembrane region" description="Helical" evidence="5">
    <location>
        <begin position="116"/>
        <end position="133"/>
    </location>
</feature>
<sequence length="470" mass="49428">MGVTHILFFVIAAAAPLTAIVGAAPLAYSIGNGAGAPMGYVIAGLIYLLFSVGFTAMSRHVGSAGAFYAFVSKGLGSRWALAAGAMTLLTYYAIQIAIYAFFGIVIAGLLEPLGLPLPWWAAALICVILVDLCGRRQIEFSGWILGICMLCEIVVLMVLNLLILAQGGPEGISATSFLPSVGFSAGIGVSLLFAVASFLGFEATVIFAEEAKRPRRTIPMATYLAVICITLFYAFSAWCMVIAYGPSNIRDAATADSSDLFVNTAHALGGSLLSTTMSALLVTSLFACILSFHNTISRYLFAGGREAVLPKALAQVHPHFGSTHTANRVQSLSVALIIGLCALFRIDPYATVYSFMAALSALGVLSVQILVGISILRYFARTPHDTTLWQRVIAPVAALIGLVIVLLLALSNLPMLTGATNVAVILLLPAAVIGTGLMGWGYAVYLSRRDPARYDALGTSFLSIAGASHD</sequence>
<keyword evidence="3 5" id="KW-1133">Transmembrane helix</keyword>
<proteinExistence type="predicted"/>
<reference evidence="7 8" key="1">
    <citation type="submission" date="2024-01" db="EMBL/GenBank/DDBJ databases">
        <authorList>
            <person name="Deng Y."/>
            <person name="Su J."/>
        </authorList>
    </citation>
    <scope>NUCLEOTIDE SEQUENCE [LARGE SCALE GENOMIC DNA]</scope>
    <source>
        <strain evidence="7 8">CPCC 100088</strain>
    </source>
</reference>
<protein>
    <submittedName>
        <fullName evidence="7">APC family permease</fullName>
    </submittedName>
</protein>
<keyword evidence="2 5" id="KW-0812">Transmembrane</keyword>
<feature type="domain" description="Amino acid permease/ SLC12A" evidence="6">
    <location>
        <begin position="5"/>
        <end position="411"/>
    </location>
</feature>
<feature type="transmembrane region" description="Helical" evidence="5">
    <location>
        <begin position="265"/>
        <end position="292"/>
    </location>
</feature>
<dbReference type="Pfam" id="PF00324">
    <property type="entry name" value="AA_permease"/>
    <property type="match status" value="1"/>
</dbReference>
<dbReference type="PANTHER" id="PTHR42770">
    <property type="entry name" value="AMINO ACID TRANSPORTER-RELATED"/>
    <property type="match status" value="1"/>
</dbReference>
<dbReference type="RefSeq" id="WP_349295414.1">
    <property type="nucleotide sequence ID" value="NZ_JAYWLC010000003.1"/>
</dbReference>
<reference evidence="7 8" key="2">
    <citation type="submission" date="2024-06" db="EMBL/GenBank/DDBJ databases">
        <title>Thioclava kandeliae sp. nov. from a rhizosphere soil sample of Kandelia candel in a mangrove.</title>
        <authorList>
            <person name="Mu T."/>
        </authorList>
    </citation>
    <scope>NUCLEOTIDE SEQUENCE [LARGE SCALE GENOMIC DNA]</scope>
    <source>
        <strain evidence="7 8">CPCC 100088</strain>
    </source>
</reference>
<name>A0ABV1SDT6_9RHOB</name>
<feature type="transmembrane region" description="Helical" evidence="5">
    <location>
        <begin position="329"/>
        <end position="346"/>
    </location>
</feature>
<evidence type="ECO:0000256" key="1">
    <source>
        <dbReference type="ARBA" id="ARBA00004141"/>
    </source>
</evidence>
<feature type="transmembrane region" description="Helical" evidence="5">
    <location>
        <begin position="392"/>
        <end position="410"/>
    </location>
</feature>
<evidence type="ECO:0000256" key="3">
    <source>
        <dbReference type="ARBA" id="ARBA00022989"/>
    </source>
</evidence>
<evidence type="ECO:0000256" key="5">
    <source>
        <dbReference type="SAM" id="Phobius"/>
    </source>
</evidence>
<gene>
    <name evidence="7" type="ORF">VSX56_04775</name>
</gene>
<feature type="transmembrane region" description="Helical" evidence="5">
    <location>
        <begin position="220"/>
        <end position="245"/>
    </location>
</feature>
<dbReference type="InterPro" id="IPR004841">
    <property type="entry name" value="AA-permease/SLC12A_dom"/>
</dbReference>
<dbReference type="InterPro" id="IPR050367">
    <property type="entry name" value="APC_superfamily"/>
</dbReference>
<organism evidence="7 8">
    <name type="scientific">Thioclava kandeliae</name>
    <dbReference type="NCBI Taxonomy" id="3070818"/>
    <lineage>
        <taxon>Bacteria</taxon>
        <taxon>Pseudomonadati</taxon>
        <taxon>Pseudomonadota</taxon>
        <taxon>Alphaproteobacteria</taxon>
        <taxon>Rhodobacterales</taxon>
        <taxon>Paracoccaceae</taxon>
        <taxon>Thioclava</taxon>
    </lineage>
</organism>
<feature type="transmembrane region" description="Helical" evidence="5">
    <location>
        <begin position="39"/>
        <end position="58"/>
    </location>
</feature>
<accession>A0ABV1SDT6</accession>
<keyword evidence="8" id="KW-1185">Reference proteome</keyword>
<keyword evidence="4 5" id="KW-0472">Membrane</keyword>
<feature type="transmembrane region" description="Helical" evidence="5">
    <location>
        <begin position="79"/>
        <end position="110"/>
    </location>
</feature>
<feature type="transmembrane region" description="Helical" evidence="5">
    <location>
        <begin position="352"/>
        <end position="380"/>
    </location>
</feature>
<evidence type="ECO:0000313" key="8">
    <source>
        <dbReference type="Proteomes" id="UP001438953"/>
    </source>
</evidence>
<evidence type="ECO:0000259" key="6">
    <source>
        <dbReference type="Pfam" id="PF00324"/>
    </source>
</evidence>
<dbReference type="Gene3D" id="1.20.1740.10">
    <property type="entry name" value="Amino acid/polyamine transporter I"/>
    <property type="match status" value="1"/>
</dbReference>
<evidence type="ECO:0000313" key="7">
    <source>
        <dbReference type="EMBL" id="MER5171083.1"/>
    </source>
</evidence>
<feature type="transmembrane region" description="Helical" evidence="5">
    <location>
        <begin position="422"/>
        <end position="445"/>
    </location>
</feature>
<dbReference type="Proteomes" id="UP001438953">
    <property type="component" value="Unassembled WGS sequence"/>
</dbReference>
<dbReference type="PANTHER" id="PTHR42770:SF16">
    <property type="entry name" value="AMINO ACID PERMEASE"/>
    <property type="match status" value="1"/>
</dbReference>
<feature type="transmembrane region" description="Helical" evidence="5">
    <location>
        <begin position="183"/>
        <end position="208"/>
    </location>
</feature>
<comment type="subcellular location">
    <subcellularLocation>
        <location evidence="1">Membrane</location>
        <topology evidence="1">Multi-pass membrane protein</topology>
    </subcellularLocation>
</comment>
<dbReference type="EMBL" id="JAYWLC010000003">
    <property type="protein sequence ID" value="MER5171083.1"/>
    <property type="molecule type" value="Genomic_DNA"/>
</dbReference>